<dbReference type="Proteomes" id="UP000554235">
    <property type="component" value="Unassembled WGS sequence"/>
</dbReference>
<protein>
    <submittedName>
        <fullName evidence="1">Uncharacterized protein</fullName>
    </submittedName>
</protein>
<dbReference type="AlphaFoldDB" id="A0A8H4P937"/>
<comment type="caution">
    <text evidence="1">The sequence shown here is derived from an EMBL/GenBank/DDBJ whole genome shotgun (WGS) entry which is preliminary data.</text>
</comment>
<dbReference type="EMBL" id="JAADYS010000807">
    <property type="protein sequence ID" value="KAF4466934.1"/>
    <property type="molecule type" value="Genomic_DNA"/>
</dbReference>
<keyword evidence="2" id="KW-1185">Reference proteome</keyword>
<reference evidence="1 2" key="1">
    <citation type="submission" date="2020-01" db="EMBL/GenBank/DDBJ databases">
        <title>Identification and distribution of gene clusters putatively required for synthesis of sphingolipid metabolism inhibitors in phylogenetically diverse species of the filamentous fungus Fusarium.</title>
        <authorList>
            <person name="Kim H.-S."/>
            <person name="Busman M."/>
            <person name="Brown D.W."/>
            <person name="Divon H."/>
            <person name="Uhlig S."/>
            <person name="Proctor R.H."/>
        </authorList>
    </citation>
    <scope>NUCLEOTIDE SEQUENCE [LARGE SCALE GENOMIC DNA]</scope>
    <source>
        <strain evidence="1 2">NRRL 20459</strain>
    </source>
</reference>
<organism evidence="1 2">
    <name type="scientific">Fusarium albosuccineum</name>
    <dbReference type="NCBI Taxonomy" id="1237068"/>
    <lineage>
        <taxon>Eukaryota</taxon>
        <taxon>Fungi</taxon>
        <taxon>Dikarya</taxon>
        <taxon>Ascomycota</taxon>
        <taxon>Pezizomycotina</taxon>
        <taxon>Sordariomycetes</taxon>
        <taxon>Hypocreomycetidae</taxon>
        <taxon>Hypocreales</taxon>
        <taxon>Nectriaceae</taxon>
        <taxon>Fusarium</taxon>
        <taxon>Fusarium decemcellulare species complex</taxon>
    </lineage>
</organism>
<evidence type="ECO:0000313" key="1">
    <source>
        <dbReference type="EMBL" id="KAF4466934.1"/>
    </source>
</evidence>
<proteinExistence type="predicted"/>
<dbReference type="PANTHER" id="PTHR38111">
    <property type="entry name" value="ZN(2)-C6 FUNGAL-TYPE DOMAIN-CONTAINING PROTEIN-RELATED"/>
    <property type="match status" value="1"/>
</dbReference>
<accession>A0A8H4P937</accession>
<sequence length="372" mass="41410">MALSTATLGAENNDNNLKAKSLQAYGLAMKQLAVSLKQQSPHNDGVLAAVQLMRTFELLFGADPESQETGGLSSQTQSFRRHIDGETSLILSRGPNDTWSSSGRQLLADGRLSLITAYISRRWRSPFSHPEWKQARLWHSVADSPINKLLDIMVEIPGLLQDLDVMRQAPTPEEAQKLHTDLSAKCEACELALLAWEVEIGDDLRTYDYTANTVPLPQNEDDLALLYLSHLYWMSCLMLFSTMGFCELEDPRAKAEGGFGDLLSSSAQRTAMSYAYRIAHSIDLLFQPPAGTYSAAASFFPLGNALRYLIMLETYGSQNILSKERLMLIKAFKRPFLGSFVGRFLRNLQADDGIDYNDQGLATHIFDKIAVM</sequence>
<dbReference type="PANTHER" id="PTHR38111:SF11">
    <property type="entry name" value="TRANSCRIPTION FACTOR DOMAIN-CONTAINING PROTEIN-RELATED"/>
    <property type="match status" value="1"/>
</dbReference>
<dbReference type="OrthoDB" id="3525185at2759"/>
<name>A0A8H4P937_9HYPO</name>
<evidence type="ECO:0000313" key="2">
    <source>
        <dbReference type="Proteomes" id="UP000554235"/>
    </source>
</evidence>
<dbReference type="InterPro" id="IPR053178">
    <property type="entry name" value="Osmoadaptation_assoc"/>
</dbReference>
<gene>
    <name evidence="1" type="ORF">FALBO_6202</name>
</gene>